<organism evidence="3 4">
    <name type="scientific">Anaerocolumna jejuensis DSM 15929</name>
    <dbReference type="NCBI Taxonomy" id="1121322"/>
    <lineage>
        <taxon>Bacteria</taxon>
        <taxon>Bacillati</taxon>
        <taxon>Bacillota</taxon>
        <taxon>Clostridia</taxon>
        <taxon>Lachnospirales</taxon>
        <taxon>Lachnospiraceae</taxon>
        <taxon>Anaerocolumna</taxon>
    </lineage>
</organism>
<feature type="transmembrane region" description="Helical" evidence="2">
    <location>
        <begin position="74"/>
        <end position="103"/>
    </location>
</feature>
<accession>A0A1M6MFP5</accession>
<sequence>MVFFQKKNDRAMNWLKEQNEIELQKEKDLTPSSPEDEEDIIGSENATEEPLAEMQEGRPRKKRKKGMELERHDMTALFLSAILIFMPVAILILGLFALIAWLFF</sequence>
<keyword evidence="2" id="KW-0812">Transmembrane</keyword>
<dbReference type="RefSeq" id="WP_073273489.1">
    <property type="nucleotide sequence ID" value="NZ_FRAC01000007.1"/>
</dbReference>
<keyword evidence="2" id="KW-1133">Transmembrane helix</keyword>
<name>A0A1M6MFP5_9FIRM</name>
<keyword evidence="4" id="KW-1185">Reference proteome</keyword>
<gene>
    <name evidence="3" type="ORF">SAMN02745136_00988</name>
</gene>
<evidence type="ECO:0000256" key="1">
    <source>
        <dbReference type="SAM" id="MobiDB-lite"/>
    </source>
</evidence>
<dbReference type="AlphaFoldDB" id="A0A1M6MFP5"/>
<dbReference type="STRING" id="1121322.SAMN02745136_00988"/>
<evidence type="ECO:0000313" key="3">
    <source>
        <dbReference type="EMBL" id="SHJ82247.1"/>
    </source>
</evidence>
<dbReference type="OrthoDB" id="9925384at2"/>
<keyword evidence="2" id="KW-0472">Membrane</keyword>
<protein>
    <submittedName>
        <fullName evidence="3">Uncharacterized protein</fullName>
    </submittedName>
</protein>
<proteinExistence type="predicted"/>
<feature type="region of interest" description="Disordered" evidence="1">
    <location>
        <begin position="23"/>
        <end position="67"/>
    </location>
</feature>
<dbReference type="Proteomes" id="UP000184386">
    <property type="component" value="Unassembled WGS sequence"/>
</dbReference>
<evidence type="ECO:0000313" key="4">
    <source>
        <dbReference type="Proteomes" id="UP000184386"/>
    </source>
</evidence>
<feature type="compositionally biased region" description="Acidic residues" evidence="1">
    <location>
        <begin position="34"/>
        <end position="51"/>
    </location>
</feature>
<reference evidence="3 4" key="1">
    <citation type="submission" date="2016-11" db="EMBL/GenBank/DDBJ databases">
        <authorList>
            <person name="Jaros S."/>
            <person name="Januszkiewicz K."/>
            <person name="Wedrychowicz H."/>
        </authorList>
    </citation>
    <scope>NUCLEOTIDE SEQUENCE [LARGE SCALE GENOMIC DNA]</scope>
    <source>
        <strain evidence="3 4">DSM 15929</strain>
    </source>
</reference>
<dbReference type="EMBL" id="FRAC01000007">
    <property type="protein sequence ID" value="SHJ82247.1"/>
    <property type="molecule type" value="Genomic_DNA"/>
</dbReference>
<evidence type="ECO:0000256" key="2">
    <source>
        <dbReference type="SAM" id="Phobius"/>
    </source>
</evidence>